<accession>A0A2M8L3M2</accession>
<feature type="transmembrane region" description="Helical" evidence="1">
    <location>
        <begin position="123"/>
        <end position="142"/>
    </location>
</feature>
<keyword evidence="1" id="KW-0812">Transmembrane</keyword>
<feature type="transmembrane region" description="Helical" evidence="1">
    <location>
        <begin position="55"/>
        <end position="77"/>
    </location>
</feature>
<evidence type="ECO:0000256" key="1">
    <source>
        <dbReference type="SAM" id="Phobius"/>
    </source>
</evidence>
<sequence>MSKRQKFILTSAVLAGGLLAIQTLEPEFRYQAIFGLTVACALLTLWSLREALSGIRFLTTAILPTLFTAGVGLFYFLLPANIFSQLPVVALYAVGIYALLLTENIFSVAAIRTIQLLRAAHAVGFLLTLLTAFFLFDTIFSFRISGWWNSLLVFGVSLPLFLQGLWSVNLEEKLTRRILDYTFFLSLVSGELAFIISFYPVTIAMASLFLTTSIYVTLGLVQAEFQERLFKQTIYEYLGVGIVVLAVMLGTAKWGG</sequence>
<dbReference type="AlphaFoldDB" id="A0A2M8L3M2"/>
<feature type="transmembrane region" description="Helical" evidence="1">
    <location>
        <begin position="233"/>
        <end position="252"/>
    </location>
</feature>
<protein>
    <submittedName>
        <fullName evidence="2">Uncharacterized protein</fullName>
    </submittedName>
</protein>
<keyword evidence="1" id="KW-0472">Membrane</keyword>
<feature type="transmembrane region" description="Helical" evidence="1">
    <location>
        <begin position="148"/>
        <end position="166"/>
    </location>
</feature>
<reference evidence="3" key="1">
    <citation type="submission" date="2017-09" db="EMBL/GenBank/DDBJ databases">
        <title>Depth-based differentiation of microbial function through sediment-hosted aquifers and enrichment of novel symbionts in the deep terrestrial subsurface.</title>
        <authorList>
            <person name="Probst A.J."/>
            <person name="Ladd B."/>
            <person name="Jarett J.K."/>
            <person name="Geller-Mcgrath D.E."/>
            <person name="Sieber C.M.K."/>
            <person name="Emerson J.B."/>
            <person name="Anantharaman K."/>
            <person name="Thomas B.C."/>
            <person name="Malmstrom R."/>
            <person name="Stieglmeier M."/>
            <person name="Klingl A."/>
            <person name="Woyke T."/>
            <person name="Ryan C.M."/>
            <person name="Banfield J.F."/>
        </authorList>
    </citation>
    <scope>NUCLEOTIDE SEQUENCE [LARGE SCALE GENOMIC DNA]</scope>
</reference>
<evidence type="ECO:0000313" key="2">
    <source>
        <dbReference type="EMBL" id="PJE67506.1"/>
    </source>
</evidence>
<feature type="transmembrane region" description="Helical" evidence="1">
    <location>
        <begin position="89"/>
        <end position="111"/>
    </location>
</feature>
<dbReference type="Proteomes" id="UP000231474">
    <property type="component" value="Unassembled WGS sequence"/>
</dbReference>
<feature type="transmembrane region" description="Helical" evidence="1">
    <location>
        <begin position="178"/>
        <end position="196"/>
    </location>
</feature>
<comment type="caution">
    <text evidence="2">The sequence shown here is derived from an EMBL/GenBank/DDBJ whole genome shotgun (WGS) entry which is preliminary data.</text>
</comment>
<feature type="transmembrane region" description="Helical" evidence="1">
    <location>
        <begin position="30"/>
        <end position="48"/>
    </location>
</feature>
<proteinExistence type="predicted"/>
<gene>
    <name evidence="2" type="ORF">COU95_02100</name>
</gene>
<dbReference type="EMBL" id="PFEK01000041">
    <property type="protein sequence ID" value="PJE67506.1"/>
    <property type="molecule type" value="Genomic_DNA"/>
</dbReference>
<organism evidence="2 3">
    <name type="scientific">Candidatus Shapirobacteria bacterium CG10_big_fil_rev_8_21_14_0_10_40_9</name>
    <dbReference type="NCBI Taxonomy" id="1974888"/>
    <lineage>
        <taxon>Bacteria</taxon>
        <taxon>Candidatus Shapironibacteriota</taxon>
    </lineage>
</organism>
<keyword evidence="1" id="KW-1133">Transmembrane helix</keyword>
<feature type="transmembrane region" description="Helical" evidence="1">
    <location>
        <begin position="202"/>
        <end position="221"/>
    </location>
</feature>
<name>A0A2M8L3M2_9BACT</name>
<evidence type="ECO:0000313" key="3">
    <source>
        <dbReference type="Proteomes" id="UP000231474"/>
    </source>
</evidence>